<proteinExistence type="predicted"/>
<dbReference type="SMART" id="SM00347">
    <property type="entry name" value="HTH_MARR"/>
    <property type="match status" value="1"/>
</dbReference>
<keyword evidence="1" id="KW-0805">Transcription regulation</keyword>
<evidence type="ECO:0000313" key="6">
    <source>
        <dbReference type="Proteomes" id="UP000070376"/>
    </source>
</evidence>
<reference evidence="6" key="1">
    <citation type="submission" date="2016-01" db="EMBL/GenBank/DDBJ databases">
        <authorList>
            <person name="Mitreva M."/>
            <person name="Pepin K.H."/>
            <person name="Mihindukulasuriya K.A."/>
            <person name="Fulton R."/>
            <person name="Fronick C."/>
            <person name="O'Laughlin M."/>
            <person name="Miner T."/>
            <person name="Herter B."/>
            <person name="Rosa B.A."/>
            <person name="Cordes M."/>
            <person name="Tomlinson C."/>
            <person name="Wollam A."/>
            <person name="Palsikar V.B."/>
            <person name="Mardis E.R."/>
            <person name="Wilson R.K."/>
        </authorList>
    </citation>
    <scope>NUCLEOTIDE SEQUENCE [LARGE SCALE GENOMIC DNA]</scope>
    <source>
        <strain evidence="6">GED7749B</strain>
    </source>
</reference>
<gene>
    <name evidence="5" type="ORF">HMPREF3213_01008</name>
</gene>
<evidence type="ECO:0000259" key="4">
    <source>
        <dbReference type="PROSITE" id="PS50995"/>
    </source>
</evidence>
<dbReference type="PROSITE" id="PS01117">
    <property type="entry name" value="HTH_MARR_1"/>
    <property type="match status" value="1"/>
</dbReference>
<comment type="caution">
    <text evidence="5">The sequence shown here is derived from an EMBL/GenBank/DDBJ whole genome shotgun (WGS) entry which is preliminary data.</text>
</comment>
<evidence type="ECO:0000256" key="1">
    <source>
        <dbReference type="ARBA" id="ARBA00023015"/>
    </source>
</evidence>
<sequence>MENGSYELLQSLFRLNKAILRLAEKEAEQHGLTAMQMFALKAIALHPNMRLNELAESLYLTNSTVSGIVDRLVQQEFVNRVSSKDDRRAVVLCLTEKGKSRLKAFMGGNTVLKQKMCLITERYGAELENLLRLHNEMLEILTSEEE</sequence>
<dbReference type="GO" id="GO:0003677">
    <property type="term" value="F:DNA binding"/>
    <property type="evidence" value="ECO:0007669"/>
    <property type="project" value="UniProtKB-KW"/>
</dbReference>
<evidence type="ECO:0000313" key="5">
    <source>
        <dbReference type="EMBL" id="KWZ83950.1"/>
    </source>
</evidence>
<dbReference type="SUPFAM" id="SSF46785">
    <property type="entry name" value="Winged helix' DNA-binding domain"/>
    <property type="match status" value="1"/>
</dbReference>
<evidence type="ECO:0000256" key="2">
    <source>
        <dbReference type="ARBA" id="ARBA00023125"/>
    </source>
</evidence>
<dbReference type="InterPro" id="IPR036390">
    <property type="entry name" value="WH_DNA-bd_sf"/>
</dbReference>
<dbReference type="InterPro" id="IPR023187">
    <property type="entry name" value="Tscrpt_reg_MarR-type_CS"/>
</dbReference>
<dbReference type="InterPro" id="IPR000835">
    <property type="entry name" value="HTH_MarR-typ"/>
</dbReference>
<dbReference type="Gene3D" id="1.10.10.10">
    <property type="entry name" value="Winged helix-like DNA-binding domain superfamily/Winged helix DNA-binding domain"/>
    <property type="match status" value="1"/>
</dbReference>
<dbReference type="Proteomes" id="UP000070376">
    <property type="component" value="Unassembled WGS sequence"/>
</dbReference>
<name>A0A133KX82_HEYCO</name>
<dbReference type="AlphaFoldDB" id="A0A133KX82"/>
<keyword evidence="2" id="KW-0238">DNA-binding</keyword>
<dbReference type="Pfam" id="PF01047">
    <property type="entry name" value="MarR"/>
    <property type="match status" value="1"/>
</dbReference>
<keyword evidence="3" id="KW-0804">Transcription</keyword>
<dbReference type="InterPro" id="IPR036388">
    <property type="entry name" value="WH-like_DNA-bd_sf"/>
</dbReference>
<evidence type="ECO:0000256" key="3">
    <source>
        <dbReference type="ARBA" id="ARBA00023163"/>
    </source>
</evidence>
<feature type="domain" description="HTH marR-type" evidence="4">
    <location>
        <begin position="5"/>
        <end position="139"/>
    </location>
</feature>
<dbReference type="InterPro" id="IPR039422">
    <property type="entry name" value="MarR/SlyA-like"/>
</dbReference>
<dbReference type="PRINTS" id="PR00598">
    <property type="entry name" value="HTHMARR"/>
</dbReference>
<organism evidence="5 6">
    <name type="scientific">Heyndrickxia coagulans</name>
    <name type="common">Weizmannia coagulans</name>
    <dbReference type="NCBI Taxonomy" id="1398"/>
    <lineage>
        <taxon>Bacteria</taxon>
        <taxon>Bacillati</taxon>
        <taxon>Bacillota</taxon>
        <taxon>Bacilli</taxon>
        <taxon>Bacillales</taxon>
        <taxon>Bacillaceae</taxon>
        <taxon>Heyndrickxia</taxon>
    </lineage>
</organism>
<dbReference type="EMBL" id="LRPN01000033">
    <property type="protein sequence ID" value="KWZ83950.1"/>
    <property type="molecule type" value="Genomic_DNA"/>
</dbReference>
<dbReference type="PANTHER" id="PTHR33164:SF99">
    <property type="entry name" value="MARR FAMILY REGULATORY PROTEIN"/>
    <property type="match status" value="1"/>
</dbReference>
<dbReference type="PATRIC" id="fig|1398.22.peg.1018"/>
<dbReference type="PROSITE" id="PS50995">
    <property type="entry name" value="HTH_MARR_2"/>
    <property type="match status" value="1"/>
</dbReference>
<dbReference type="GO" id="GO:0003700">
    <property type="term" value="F:DNA-binding transcription factor activity"/>
    <property type="evidence" value="ECO:0007669"/>
    <property type="project" value="InterPro"/>
</dbReference>
<dbReference type="RefSeq" id="WP_061086585.1">
    <property type="nucleotide sequence ID" value="NZ_KQ955811.1"/>
</dbReference>
<accession>A0A133KX82</accession>
<protein>
    <submittedName>
        <fullName evidence="5">Transcriptional regulator, MarR family</fullName>
    </submittedName>
</protein>
<dbReference type="PANTHER" id="PTHR33164">
    <property type="entry name" value="TRANSCRIPTIONAL REGULATOR, MARR FAMILY"/>
    <property type="match status" value="1"/>
</dbReference>
<dbReference type="GO" id="GO:0006950">
    <property type="term" value="P:response to stress"/>
    <property type="evidence" value="ECO:0007669"/>
    <property type="project" value="TreeGrafter"/>
</dbReference>